<dbReference type="PANTHER" id="PTHR30093">
    <property type="entry name" value="GENERAL SECRETION PATHWAY PROTEIN G"/>
    <property type="match status" value="1"/>
</dbReference>
<dbReference type="Pfam" id="PF07963">
    <property type="entry name" value="N_methyl"/>
    <property type="match status" value="1"/>
</dbReference>
<feature type="transmembrane region" description="Helical" evidence="6">
    <location>
        <begin position="12"/>
        <end position="32"/>
    </location>
</feature>
<protein>
    <submittedName>
        <fullName evidence="7">Prepilin-type N-terminal cleavage/methylation domain-containing protein</fullName>
    </submittedName>
</protein>
<gene>
    <name evidence="7" type="ORF">H8689_05530</name>
</gene>
<evidence type="ECO:0000256" key="3">
    <source>
        <dbReference type="ARBA" id="ARBA00022692"/>
    </source>
</evidence>
<dbReference type="AlphaFoldDB" id="A0A926EX62"/>
<dbReference type="GO" id="GO:0016020">
    <property type="term" value="C:membrane"/>
    <property type="evidence" value="ECO:0007669"/>
    <property type="project" value="UniProtKB-SubCell"/>
</dbReference>
<comment type="caution">
    <text evidence="7">The sequence shown here is derived from an EMBL/GenBank/DDBJ whole genome shotgun (WGS) entry which is preliminary data.</text>
</comment>
<dbReference type="Proteomes" id="UP000601522">
    <property type="component" value="Unassembled WGS sequence"/>
</dbReference>
<evidence type="ECO:0000313" key="7">
    <source>
        <dbReference type="EMBL" id="MBC8590591.1"/>
    </source>
</evidence>
<keyword evidence="4 6" id="KW-1133">Transmembrane helix</keyword>
<comment type="subcellular location">
    <subcellularLocation>
        <location evidence="1">Membrane</location>
        <topology evidence="1">Single-pass membrane protein</topology>
    </subcellularLocation>
</comment>
<evidence type="ECO:0000256" key="6">
    <source>
        <dbReference type="SAM" id="Phobius"/>
    </source>
</evidence>
<keyword evidence="3 6" id="KW-0812">Transmembrane</keyword>
<organism evidence="7 8">
    <name type="scientific">Wansuia hejianensis</name>
    <dbReference type="NCBI Taxonomy" id="2763667"/>
    <lineage>
        <taxon>Bacteria</taxon>
        <taxon>Bacillati</taxon>
        <taxon>Bacillota</taxon>
        <taxon>Clostridia</taxon>
        <taxon>Lachnospirales</taxon>
        <taxon>Lachnospiraceae</taxon>
        <taxon>Wansuia</taxon>
    </lineage>
</organism>
<evidence type="ECO:0000256" key="2">
    <source>
        <dbReference type="ARBA" id="ARBA00022481"/>
    </source>
</evidence>
<dbReference type="GO" id="GO:0015628">
    <property type="term" value="P:protein secretion by the type II secretion system"/>
    <property type="evidence" value="ECO:0007669"/>
    <property type="project" value="InterPro"/>
</dbReference>
<accession>A0A926EX62</accession>
<reference evidence="7 8" key="1">
    <citation type="submission" date="2020-08" db="EMBL/GenBank/DDBJ databases">
        <title>Genome public.</title>
        <authorList>
            <person name="Liu C."/>
            <person name="Sun Q."/>
        </authorList>
    </citation>
    <scope>NUCLEOTIDE SEQUENCE [LARGE SCALE GENOMIC DNA]</scope>
    <source>
        <strain evidence="7 8">NSJ-26</strain>
    </source>
</reference>
<dbReference type="PRINTS" id="PR00813">
    <property type="entry name" value="BCTERIALGSPG"/>
</dbReference>
<dbReference type="InterPro" id="IPR045584">
    <property type="entry name" value="Pilin-like"/>
</dbReference>
<dbReference type="Gene3D" id="3.30.700.10">
    <property type="entry name" value="Glycoprotein, Type 4 Pilin"/>
    <property type="match status" value="1"/>
</dbReference>
<dbReference type="NCBIfam" id="TIGR02532">
    <property type="entry name" value="IV_pilin_GFxxxE"/>
    <property type="match status" value="1"/>
</dbReference>
<dbReference type="RefSeq" id="WP_249323428.1">
    <property type="nucleotide sequence ID" value="NZ_JACRTK010000002.1"/>
</dbReference>
<evidence type="ECO:0000313" key="8">
    <source>
        <dbReference type="Proteomes" id="UP000601522"/>
    </source>
</evidence>
<dbReference type="GO" id="GO:0015627">
    <property type="term" value="C:type II protein secretion system complex"/>
    <property type="evidence" value="ECO:0007669"/>
    <property type="project" value="InterPro"/>
</dbReference>
<evidence type="ECO:0000256" key="4">
    <source>
        <dbReference type="ARBA" id="ARBA00022989"/>
    </source>
</evidence>
<dbReference type="PANTHER" id="PTHR30093:SF44">
    <property type="entry name" value="TYPE II SECRETION SYSTEM CORE PROTEIN G"/>
    <property type="match status" value="1"/>
</dbReference>
<dbReference type="SUPFAM" id="SSF54523">
    <property type="entry name" value="Pili subunits"/>
    <property type="match status" value="1"/>
</dbReference>
<dbReference type="EMBL" id="JACRTK010000002">
    <property type="protein sequence ID" value="MBC8590591.1"/>
    <property type="molecule type" value="Genomic_DNA"/>
</dbReference>
<keyword evidence="5 6" id="KW-0472">Membrane</keyword>
<evidence type="ECO:0000256" key="1">
    <source>
        <dbReference type="ARBA" id="ARBA00004167"/>
    </source>
</evidence>
<keyword evidence="2" id="KW-0488">Methylation</keyword>
<dbReference type="PROSITE" id="PS00409">
    <property type="entry name" value="PROKAR_NTER_METHYL"/>
    <property type="match status" value="1"/>
</dbReference>
<proteinExistence type="predicted"/>
<dbReference type="InterPro" id="IPR012902">
    <property type="entry name" value="N_methyl_site"/>
</dbReference>
<name>A0A926EX62_9FIRM</name>
<sequence>MIKYLNKINRKGFTLIELLVVVAILGVLAAVVTPKLIGTKDKASRNVVLSNLRTINSAISIMEIDEYLDEDRNIEISDIENNYLSSWPEGPSGVKYDIVNREAVAKFTKKDMFKFTSIEPEKFYTLEELLKRSSK</sequence>
<dbReference type="InterPro" id="IPR000983">
    <property type="entry name" value="Bac_GSPG_pilin"/>
</dbReference>
<evidence type="ECO:0000256" key="5">
    <source>
        <dbReference type="ARBA" id="ARBA00023136"/>
    </source>
</evidence>
<keyword evidence="8" id="KW-1185">Reference proteome</keyword>